<dbReference type="GO" id="GO:0016887">
    <property type="term" value="F:ATP hydrolysis activity"/>
    <property type="evidence" value="ECO:0007669"/>
    <property type="project" value="InterPro"/>
</dbReference>
<dbReference type="Proteomes" id="UP000178449">
    <property type="component" value="Unassembled WGS sequence"/>
</dbReference>
<keyword evidence="3" id="KW-0547">Nucleotide-binding</keyword>
<feature type="domain" description="ABC transporter" evidence="6">
    <location>
        <begin position="2"/>
        <end position="234"/>
    </location>
</feature>
<dbReference type="InterPro" id="IPR003593">
    <property type="entry name" value="AAA+_ATPase"/>
</dbReference>
<evidence type="ECO:0000259" key="6">
    <source>
        <dbReference type="PROSITE" id="PS50893"/>
    </source>
</evidence>
<dbReference type="PANTHER" id="PTHR43820">
    <property type="entry name" value="HIGH-AFFINITY BRANCHED-CHAIN AMINO ACID TRANSPORT ATP-BINDING PROTEIN LIVF"/>
    <property type="match status" value="1"/>
</dbReference>
<dbReference type="InterPro" id="IPR027417">
    <property type="entry name" value="P-loop_NTPase"/>
</dbReference>
<dbReference type="Pfam" id="PF00005">
    <property type="entry name" value="ABC_tran"/>
    <property type="match status" value="1"/>
</dbReference>
<dbReference type="GO" id="GO:0015807">
    <property type="term" value="P:L-amino acid transport"/>
    <property type="evidence" value="ECO:0007669"/>
    <property type="project" value="TreeGrafter"/>
</dbReference>
<dbReference type="Gene3D" id="3.40.50.300">
    <property type="entry name" value="P-loop containing nucleotide triphosphate hydrolases"/>
    <property type="match status" value="1"/>
</dbReference>
<evidence type="ECO:0000256" key="2">
    <source>
        <dbReference type="ARBA" id="ARBA00022448"/>
    </source>
</evidence>
<dbReference type="PANTHER" id="PTHR43820:SF4">
    <property type="entry name" value="HIGH-AFFINITY BRANCHED-CHAIN AMINO ACID TRANSPORT ATP-BINDING PROTEIN LIVF"/>
    <property type="match status" value="1"/>
</dbReference>
<protein>
    <submittedName>
        <fullName evidence="7">Branched-chain amino acid ABC transporter ATP-binding protein</fullName>
    </submittedName>
</protein>
<accession>A0A1F6GGE9</accession>
<sequence length="236" mass="25669">MLELKGLRSGYQKIEVLHGIDLKVEPGEIVTLIGANGAGKSTCLLTISGLVRATSGEIWFDGKRMDQLKPDQIVGLGLVQVPEGRRILKDFTVLENLEMGAYLRRDKEVRRDLAQMTALFPILGTRAGQRAGTLSGGEQQMLALARALMARPRLLLLDEPSLGLAPLIIAQIFEIIRQINKEEGTPIFLVEQNANLALKMANRAYVIENGSIALSGLANDLLGDAKVKQAYLGIAE</sequence>
<reference evidence="7 8" key="1">
    <citation type="journal article" date="2016" name="Nat. Commun.">
        <title>Thousands of microbial genomes shed light on interconnected biogeochemical processes in an aquifer system.</title>
        <authorList>
            <person name="Anantharaman K."/>
            <person name="Brown C.T."/>
            <person name="Hug L.A."/>
            <person name="Sharon I."/>
            <person name="Castelle C.J."/>
            <person name="Probst A.J."/>
            <person name="Thomas B.C."/>
            <person name="Singh A."/>
            <person name="Wilkins M.J."/>
            <person name="Karaoz U."/>
            <person name="Brodie E.L."/>
            <person name="Williams K.H."/>
            <person name="Hubbard S.S."/>
            <person name="Banfield J.F."/>
        </authorList>
    </citation>
    <scope>NUCLEOTIDE SEQUENCE [LARGE SCALE GENOMIC DNA]</scope>
</reference>
<keyword evidence="5" id="KW-0029">Amino-acid transport</keyword>
<evidence type="ECO:0000313" key="7">
    <source>
        <dbReference type="EMBL" id="OGG97175.1"/>
    </source>
</evidence>
<evidence type="ECO:0000256" key="4">
    <source>
        <dbReference type="ARBA" id="ARBA00022840"/>
    </source>
</evidence>
<dbReference type="EMBL" id="MFNE01000003">
    <property type="protein sequence ID" value="OGG97175.1"/>
    <property type="molecule type" value="Genomic_DNA"/>
</dbReference>
<evidence type="ECO:0000256" key="5">
    <source>
        <dbReference type="ARBA" id="ARBA00022970"/>
    </source>
</evidence>
<evidence type="ECO:0000256" key="3">
    <source>
        <dbReference type="ARBA" id="ARBA00022741"/>
    </source>
</evidence>
<dbReference type="CDD" id="cd03224">
    <property type="entry name" value="ABC_TM1139_LivF_branched"/>
    <property type="match status" value="1"/>
</dbReference>
<organism evidence="7 8">
    <name type="scientific">Candidatus Lambdaproteobacteria bacterium RIFOXYD2_FULL_50_16</name>
    <dbReference type="NCBI Taxonomy" id="1817772"/>
    <lineage>
        <taxon>Bacteria</taxon>
        <taxon>Pseudomonadati</taxon>
        <taxon>Pseudomonadota</taxon>
        <taxon>Candidatus Lambdaproteobacteria</taxon>
    </lineage>
</organism>
<dbReference type="SUPFAM" id="SSF52540">
    <property type="entry name" value="P-loop containing nucleoside triphosphate hydrolases"/>
    <property type="match status" value="1"/>
</dbReference>
<dbReference type="PROSITE" id="PS50893">
    <property type="entry name" value="ABC_TRANSPORTER_2"/>
    <property type="match status" value="1"/>
</dbReference>
<evidence type="ECO:0000256" key="1">
    <source>
        <dbReference type="ARBA" id="ARBA00005417"/>
    </source>
</evidence>
<comment type="similarity">
    <text evidence="1">Belongs to the ABC transporter superfamily.</text>
</comment>
<keyword evidence="4 7" id="KW-0067">ATP-binding</keyword>
<comment type="caution">
    <text evidence="7">The sequence shown here is derived from an EMBL/GenBank/DDBJ whole genome shotgun (WGS) entry which is preliminary data.</text>
</comment>
<dbReference type="AlphaFoldDB" id="A0A1F6GGE9"/>
<dbReference type="GO" id="GO:0015658">
    <property type="term" value="F:branched-chain amino acid transmembrane transporter activity"/>
    <property type="evidence" value="ECO:0007669"/>
    <property type="project" value="TreeGrafter"/>
</dbReference>
<evidence type="ECO:0000313" key="8">
    <source>
        <dbReference type="Proteomes" id="UP000178449"/>
    </source>
</evidence>
<keyword evidence="2" id="KW-0813">Transport</keyword>
<proteinExistence type="inferred from homology"/>
<dbReference type="PROSITE" id="PS00211">
    <property type="entry name" value="ABC_TRANSPORTER_1"/>
    <property type="match status" value="1"/>
</dbReference>
<dbReference type="InterPro" id="IPR017871">
    <property type="entry name" value="ABC_transporter-like_CS"/>
</dbReference>
<dbReference type="InterPro" id="IPR003439">
    <property type="entry name" value="ABC_transporter-like_ATP-bd"/>
</dbReference>
<dbReference type="SMART" id="SM00382">
    <property type="entry name" value="AAA"/>
    <property type="match status" value="1"/>
</dbReference>
<dbReference type="STRING" id="1817772.A2527_10180"/>
<gene>
    <name evidence="7" type="primary">livF</name>
    <name evidence="7" type="ORF">A2527_10180</name>
</gene>
<name>A0A1F6GGE9_9PROT</name>
<dbReference type="InterPro" id="IPR052156">
    <property type="entry name" value="BCAA_Transport_ATP-bd_LivF"/>
</dbReference>
<dbReference type="GO" id="GO:0005524">
    <property type="term" value="F:ATP binding"/>
    <property type="evidence" value="ECO:0007669"/>
    <property type="project" value="UniProtKB-KW"/>
</dbReference>